<comment type="caution">
    <text evidence="1">The sequence shown here is derived from an EMBL/GenBank/DDBJ whole genome shotgun (WGS) entry which is preliminary data.</text>
</comment>
<dbReference type="Proteomes" id="UP001412067">
    <property type="component" value="Unassembled WGS sequence"/>
</dbReference>
<evidence type="ECO:0000313" key="1">
    <source>
        <dbReference type="EMBL" id="KAK8960472.1"/>
    </source>
</evidence>
<dbReference type="EMBL" id="JBBWWR010000010">
    <property type="protein sequence ID" value="KAK8960472.1"/>
    <property type="molecule type" value="Genomic_DNA"/>
</dbReference>
<accession>A0ABR2M9A6</accession>
<proteinExistence type="predicted"/>
<protein>
    <submittedName>
        <fullName evidence="1">Uncharacterized protein</fullName>
    </submittedName>
</protein>
<keyword evidence="2" id="KW-1185">Reference proteome</keyword>
<evidence type="ECO:0000313" key="2">
    <source>
        <dbReference type="Proteomes" id="UP001412067"/>
    </source>
</evidence>
<reference evidence="1 2" key="1">
    <citation type="journal article" date="2022" name="Nat. Plants">
        <title>Genomes of leafy and leafless Platanthera orchids illuminate the evolution of mycoheterotrophy.</title>
        <authorList>
            <person name="Li M.H."/>
            <person name="Liu K.W."/>
            <person name="Li Z."/>
            <person name="Lu H.C."/>
            <person name="Ye Q.L."/>
            <person name="Zhang D."/>
            <person name="Wang J.Y."/>
            <person name="Li Y.F."/>
            <person name="Zhong Z.M."/>
            <person name="Liu X."/>
            <person name="Yu X."/>
            <person name="Liu D.K."/>
            <person name="Tu X.D."/>
            <person name="Liu B."/>
            <person name="Hao Y."/>
            <person name="Liao X.Y."/>
            <person name="Jiang Y.T."/>
            <person name="Sun W.H."/>
            <person name="Chen J."/>
            <person name="Chen Y.Q."/>
            <person name="Ai Y."/>
            <person name="Zhai J.W."/>
            <person name="Wu S.S."/>
            <person name="Zhou Z."/>
            <person name="Hsiao Y.Y."/>
            <person name="Wu W.L."/>
            <person name="Chen Y.Y."/>
            <person name="Lin Y.F."/>
            <person name="Hsu J.L."/>
            <person name="Li C.Y."/>
            <person name="Wang Z.W."/>
            <person name="Zhao X."/>
            <person name="Zhong W.Y."/>
            <person name="Ma X.K."/>
            <person name="Ma L."/>
            <person name="Huang J."/>
            <person name="Chen G.Z."/>
            <person name="Huang M.Z."/>
            <person name="Huang L."/>
            <person name="Peng D.H."/>
            <person name="Luo Y.B."/>
            <person name="Zou S.Q."/>
            <person name="Chen S.P."/>
            <person name="Lan S."/>
            <person name="Tsai W.C."/>
            <person name="Van de Peer Y."/>
            <person name="Liu Z.J."/>
        </authorList>
    </citation>
    <scope>NUCLEOTIDE SEQUENCE [LARGE SCALE GENOMIC DNA]</scope>
    <source>
        <strain evidence="1">Lor288</strain>
    </source>
</reference>
<sequence length="185" mass="20270">MRCGASGHNPDGFGTMGWMNENDRADLYSGLMAEKSLAVQELMSSSALAVQELICDNSCNNAEPCNNEQPMRGVPVEPLSSSCNRPVRRWVFKTRKPLCAIIPVLLFEIDLGRKRNSRSSPLGVESKPLPPSASSVGIFSLFDRLRRPILVGFPRRLATVPAGDWTGPFSEGLSLSGWLVSCRDF</sequence>
<name>A0ABR2M9A6_9ASPA</name>
<organism evidence="1 2">
    <name type="scientific">Platanthera guangdongensis</name>
    <dbReference type="NCBI Taxonomy" id="2320717"/>
    <lineage>
        <taxon>Eukaryota</taxon>
        <taxon>Viridiplantae</taxon>
        <taxon>Streptophyta</taxon>
        <taxon>Embryophyta</taxon>
        <taxon>Tracheophyta</taxon>
        <taxon>Spermatophyta</taxon>
        <taxon>Magnoliopsida</taxon>
        <taxon>Liliopsida</taxon>
        <taxon>Asparagales</taxon>
        <taxon>Orchidaceae</taxon>
        <taxon>Orchidoideae</taxon>
        <taxon>Orchideae</taxon>
        <taxon>Orchidinae</taxon>
        <taxon>Platanthera</taxon>
    </lineage>
</organism>
<gene>
    <name evidence="1" type="ORF">KSP40_PGU010931</name>
</gene>